<dbReference type="OrthoDB" id="774873at2759"/>
<dbReference type="GO" id="GO:0051726">
    <property type="term" value="P:regulation of cell cycle"/>
    <property type="evidence" value="ECO:0007669"/>
    <property type="project" value="TreeGrafter"/>
</dbReference>
<dbReference type="PROSITE" id="PS01282">
    <property type="entry name" value="BIR_REPEAT_1"/>
    <property type="match status" value="1"/>
</dbReference>
<dbReference type="PANTHER" id="PTHR10044">
    <property type="entry name" value="INHIBITOR OF APOPTOSIS"/>
    <property type="match status" value="1"/>
</dbReference>
<dbReference type="SMART" id="SM00238">
    <property type="entry name" value="BIR"/>
    <property type="match status" value="2"/>
</dbReference>
<dbReference type="Proteomes" id="UP000466442">
    <property type="component" value="Unassembled WGS sequence"/>
</dbReference>
<reference evidence="1" key="1">
    <citation type="journal article" date="2021" name="Mol. Ecol. Resour.">
        <title>Apolygus lucorum genome provides insights into omnivorousness and mesophyll feeding.</title>
        <authorList>
            <person name="Liu Y."/>
            <person name="Liu H."/>
            <person name="Wang H."/>
            <person name="Huang T."/>
            <person name="Liu B."/>
            <person name="Yang B."/>
            <person name="Yin L."/>
            <person name="Li B."/>
            <person name="Zhang Y."/>
            <person name="Zhang S."/>
            <person name="Jiang F."/>
            <person name="Zhang X."/>
            <person name="Ren Y."/>
            <person name="Wang B."/>
            <person name="Wang S."/>
            <person name="Lu Y."/>
            <person name="Wu K."/>
            <person name="Fan W."/>
            <person name="Wang G."/>
        </authorList>
    </citation>
    <scope>NUCLEOTIDE SEQUENCE</scope>
    <source>
        <strain evidence="1">12Hb</strain>
    </source>
</reference>
<evidence type="ECO:0000313" key="2">
    <source>
        <dbReference type="Proteomes" id="UP000466442"/>
    </source>
</evidence>
<sequence length="198" mass="22664">MSYHIESVRLESFLHWPLDKPAGIKLAKAGFYYTQFSDRVKCNFCGIVLGKWREFDQPLEEHRRWSPSCLFVEDPELTDNVADLAEGCGDDDFAGLSQSKPPAGLNTFDGRRATFRRWPKVLHHLVNDLCSAGFHYSGQQGDIVYCYACEGGIQDWELQDDPWTVHARKYEECPHVLNVKGSAFVASAKKYQHECTWL</sequence>
<dbReference type="SUPFAM" id="SSF57924">
    <property type="entry name" value="Inhibitor of apoptosis (IAP) repeat"/>
    <property type="match status" value="2"/>
</dbReference>
<dbReference type="PROSITE" id="PS50143">
    <property type="entry name" value="BIR_REPEAT_2"/>
    <property type="match status" value="2"/>
</dbReference>
<dbReference type="GO" id="GO:0005737">
    <property type="term" value="C:cytoplasm"/>
    <property type="evidence" value="ECO:0007669"/>
    <property type="project" value="TreeGrafter"/>
</dbReference>
<proteinExistence type="predicted"/>
<dbReference type="Gene3D" id="1.10.1170.10">
    <property type="entry name" value="Inhibitor Of Apoptosis Protein (2mihbC-IAP-1), Chain A"/>
    <property type="match status" value="2"/>
</dbReference>
<dbReference type="GO" id="GO:0005634">
    <property type="term" value="C:nucleus"/>
    <property type="evidence" value="ECO:0007669"/>
    <property type="project" value="TreeGrafter"/>
</dbReference>
<dbReference type="InterPro" id="IPR001370">
    <property type="entry name" value="BIR_rpt"/>
</dbReference>
<evidence type="ECO:0000313" key="1">
    <source>
        <dbReference type="EMBL" id="KAF6197476.1"/>
    </source>
</evidence>
<comment type="caution">
    <text evidence="1">The sequence shown here is derived from an EMBL/GenBank/DDBJ whole genome shotgun (WGS) entry which is preliminary data.</text>
</comment>
<protein>
    <submittedName>
        <fullName evidence="1">Uncharacterized protein</fullName>
    </submittedName>
</protein>
<dbReference type="AlphaFoldDB" id="A0A8S9WNR0"/>
<keyword evidence="2" id="KW-1185">Reference proteome</keyword>
<accession>A0A8S9WNR0</accession>
<dbReference type="PANTHER" id="PTHR10044:SF139">
    <property type="entry name" value="DEATH-ASSOCIATED INHIBITOR OF APOPTOSIS 2"/>
    <property type="match status" value="1"/>
</dbReference>
<dbReference type="InterPro" id="IPR050784">
    <property type="entry name" value="IAP"/>
</dbReference>
<gene>
    <name evidence="1" type="ORF">GE061_020159</name>
</gene>
<name>A0A8S9WNR0_APOLU</name>
<organism evidence="1 2">
    <name type="scientific">Apolygus lucorum</name>
    <name type="common">Small green plant bug</name>
    <name type="synonym">Lygocoris lucorum</name>
    <dbReference type="NCBI Taxonomy" id="248454"/>
    <lineage>
        <taxon>Eukaryota</taxon>
        <taxon>Metazoa</taxon>
        <taxon>Ecdysozoa</taxon>
        <taxon>Arthropoda</taxon>
        <taxon>Hexapoda</taxon>
        <taxon>Insecta</taxon>
        <taxon>Pterygota</taxon>
        <taxon>Neoptera</taxon>
        <taxon>Paraneoptera</taxon>
        <taxon>Hemiptera</taxon>
        <taxon>Heteroptera</taxon>
        <taxon>Panheteroptera</taxon>
        <taxon>Cimicomorpha</taxon>
        <taxon>Miridae</taxon>
        <taxon>Mirini</taxon>
        <taxon>Apolygus</taxon>
    </lineage>
</organism>
<dbReference type="CDD" id="cd00022">
    <property type="entry name" value="BIR"/>
    <property type="match status" value="2"/>
</dbReference>
<dbReference type="EMBL" id="WIXP02000042">
    <property type="protein sequence ID" value="KAF6197476.1"/>
    <property type="molecule type" value="Genomic_DNA"/>
</dbReference>
<dbReference type="Pfam" id="PF00653">
    <property type="entry name" value="BIR"/>
    <property type="match status" value="2"/>
</dbReference>